<feature type="transmembrane region" description="Helical" evidence="1">
    <location>
        <begin position="548"/>
        <end position="577"/>
    </location>
</feature>
<dbReference type="RefSeq" id="WP_084747279.1">
    <property type="nucleotide sequence ID" value="NZ_CP020563.1"/>
</dbReference>
<dbReference type="AlphaFoldDB" id="A0ABC8BUQ8"/>
<accession>A0ABC8BUQ8</accession>
<dbReference type="EMBL" id="CP020563">
    <property type="protein sequence ID" value="ARF73490.1"/>
    <property type="molecule type" value="Genomic_DNA"/>
</dbReference>
<feature type="transmembrane region" description="Helical" evidence="1">
    <location>
        <begin position="215"/>
        <end position="241"/>
    </location>
</feature>
<reference evidence="2 3" key="1">
    <citation type="submission" date="2017-04" db="EMBL/GenBank/DDBJ databases">
        <title>The complete genome sequence of Streptomyces albolongus YIM 101047, the producer of novel bafilomycins and novel odoriferous sesquiterpenoids.</title>
        <authorList>
            <person name="Yin M."/>
            <person name="Jiang Y."/>
        </authorList>
    </citation>
    <scope>NUCLEOTIDE SEQUENCE [LARGE SCALE GENOMIC DNA]</scope>
    <source>
        <strain evidence="2 3">YIM 101047</strain>
    </source>
</reference>
<feature type="transmembrane region" description="Helical" evidence="1">
    <location>
        <begin position="294"/>
        <end position="315"/>
    </location>
</feature>
<evidence type="ECO:0000256" key="1">
    <source>
        <dbReference type="SAM" id="Phobius"/>
    </source>
</evidence>
<gene>
    <name evidence="2" type="ORF">B7C62_15385</name>
</gene>
<keyword evidence="1" id="KW-1133">Transmembrane helix</keyword>
<keyword evidence="1" id="KW-0472">Membrane</keyword>
<dbReference type="Proteomes" id="UP000192251">
    <property type="component" value="Chromosome"/>
</dbReference>
<keyword evidence="1" id="KW-0812">Transmembrane</keyword>
<feature type="transmembrane region" description="Helical" evidence="1">
    <location>
        <begin position="159"/>
        <end position="187"/>
    </location>
</feature>
<feature type="transmembrane region" description="Helical" evidence="1">
    <location>
        <begin position="621"/>
        <end position="647"/>
    </location>
</feature>
<organism evidence="2 3">
    <name type="scientific">Kitasatospora albolonga</name>
    <dbReference type="NCBI Taxonomy" id="68173"/>
    <lineage>
        <taxon>Bacteria</taxon>
        <taxon>Bacillati</taxon>
        <taxon>Actinomycetota</taxon>
        <taxon>Actinomycetes</taxon>
        <taxon>Kitasatosporales</taxon>
        <taxon>Streptomycetaceae</taxon>
        <taxon>Kitasatospora</taxon>
    </lineage>
</organism>
<feature type="transmembrane region" description="Helical" evidence="1">
    <location>
        <begin position="598"/>
        <end position="615"/>
    </location>
</feature>
<evidence type="ECO:0000313" key="2">
    <source>
        <dbReference type="EMBL" id="ARF73490.1"/>
    </source>
</evidence>
<name>A0ABC8BUQ8_9ACTN</name>
<feature type="transmembrane region" description="Helical" evidence="1">
    <location>
        <begin position="253"/>
        <end position="273"/>
    </location>
</feature>
<proteinExistence type="predicted"/>
<sequence>MHRRIVVVVAGTLFALLALVAGIVTDFHDREFPQAVGAKSRIGLDFKESELTDREAFTRLQDLDARLRLGLVKIAPDLAGDSGKKVFVPLNDGAFPTRVAWFGGGDPVEVMGRERLDHSPPDGTYLLTGDSAGLGELEKSLASEAVRTHRTESSLVDSFVFVVEAGSFGAAVIAAFALIAALALFWLSVKARGRALRVLGGCPTPRIHLQDLGGFFGALLMSALVVAAASAVYVGVLHGWAHVPSFIKVLAGLQAAVIAASLLAAIALSMSAWPSATMLATRQPAVKSLRTSAVVLQALTFVLVVGAAGPAWTAYRDSAEASAETARWHRLSDQVAVQFAMSLEEMDRVEPQIGTFVKEAESADTAALSYTVTEGAWETDFGAYSAVAFVNQRWLDLLTADAPEPSLTPVPFSRVQGMVVKEFGEQFTLWSRSKESGGELAAQLRYLEPAGGLRLPVSTGNGELLFLSDVLVAVVPSLHGTFSDADLTSMMSTKNIVFSGLAPTQELLDRQGLAPDRMRAAGFEGEVNLVHVAEEGLLKAQFAAYVTWLLNLALVALFTAFAVVAGVSAVISARLHAKRDFPLRLAGRPWRRILQVRVAKELLAGAGLVGVVLLFQQPDEAGAVLLAAAFAAIVAPLCHLLATRWMFTAIGRRRV</sequence>
<keyword evidence="3" id="KW-1185">Reference proteome</keyword>
<dbReference type="KEGG" id="kab:B7C62_15385"/>
<protein>
    <submittedName>
        <fullName evidence="2">Uncharacterized protein</fullName>
    </submittedName>
</protein>
<evidence type="ECO:0000313" key="3">
    <source>
        <dbReference type="Proteomes" id="UP000192251"/>
    </source>
</evidence>